<feature type="transmembrane region" description="Helical" evidence="7">
    <location>
        <begin position="127"/>
        <end position="150"/>
    </location>
</feature>
<dbReference type="InterPro" id="IPR023271">
    <property type="entry name" value="Aquaporin-like"/>
</dbReference>
<dbReference type="GO" id="GO:0015267">
    <property type="term" value="F:channel activity"/>
    <property type="evidence" value="ECO:0007669"/>
    <property type="project" value="InterPro"/>
</dbReference>
<dbReference type="Gene3D" id="1.20.1080.10">
    <property type="entry name" value="Glycerol uptake facilitator protein"/>
    <property type="match status" value="1"/>
</dbReference>
<sequence length="239" mass="23753">MATGLHGHRIGAALLHSAVAELAGTFILVLGIITTAILLPFPVVPFAGTAALLIGVAAFGPVSGAHFNPAVTVALAVTGRFPWRHVPLYVAAQFAGAVLAALAAWGVEGSRTNGALGATAPATGVSGPRVLLVEALVTFILVLVIVAVATDRTIPRVGAALAIGTALGVAILISGPITGAGVNPARALGPMLIAGQLTDWWAYLIGPLLGGIAGALLWSLMPATQAPPILATADATARS</sequence>
<dbReference type="PROSITE" id="PS00221">
    <property type="entry name" value="MIP"/>
    <property type="match status" value="1"/>
</dbReference>
<protein>
    <submittedName>
        <fullName evidence="8">Aquaporin Z/aquaporin NIP</fullName>
    </submittedName>
</protein>
<evidence type="ECO:0000256" key="2">
    <source>
        <dbReference type="ARBA" id="ARBA00022448"/>
    </source>
</evidence>
<keyword evidence="5 7" id="KW-0472">Membrane</keyword>
<organism evidence="8 9">
    <name type="scientific">Paractinoplanes atraurantiacus</name>
    <dbReference type="NCBI Taxonomy" id="1036182"/>
    <lineage>
        <taxon>Bacteria</taxon>
        <taxon>Bacillati</taxon>
        <taxon>Actinomycetota</taxon>
        <taxon>Actinomycetes</taxon>
        <taxon>Micromonosporales</taxon>
        <taxon>Micromonosporaceae</taxon>
        <taxon>Paractinoplanes</taxon>
    </lineage>
</organism>
<feature type="transmembrane region" description="Helical" evidence="7">
    <location>
        <begin position="157"/>
        <end position="180"/>
    </location>
</feature>
<evidence type="ECO:0000256" key="1">
    <source>
        <dbReference type="ARBA" id="ARBA00004141"/>
    </source>
</evidence>
<dbReference type="GO" id="GO:0016020">
    <property type="term" value="C:membrane"/>
    <property type="evidence" value="ECO:0007669"/>
    <property type="project" value="UniProtKB-SubCell"/>
</dbReference>
<comment type="similarity">
    <text evidence="6">Belongs to the MIP/aquaporin (TC 1.A.8) family.</text>
</comment>
<dbReference type="InterPro" id="IPR000425">
    <property type="entry name" value="MIP"/>
</dbReference>
<dbReference type="OrthoDB" id="9807293at2"/>
<evidence type="ECO:0000256" key="4">
    <source>
        <dbReference type="ARBA" id="ARBA00022989"/>
    </source>
</evidence>
<keyword evidence="9" id="KW-1185">Reference proteome</keyword>
<accession>A0A285K446</accession>
<feature type="transmembrane region" description="Helical" evidence="7">
    <location>
        <begin position="200"/>
        <end position="220"/>
    </location>
</feature>
<dbReference type="PANTHER" id="PTHR45724:SF13">
    <property type="entry name" value="AQUAPORIN NIP1-1-RELATED"/>
    <property type="match status" value="1"/>
</dbReference>
<evidence type="ECO:0000256" key="7">
    <source>
        <dbReference type="SAM" id="Phobius"/>
    </source>
</evidence>
<dbReference type="InterPro" id="IPR034294">
    <property type="entry name" value="Aquaporin_transptr"/>
</dbReference>
<keyword evidence="2 6" id="KW-0813">Transport</keyword>
<evidence type="ECO:0000256" key="5">
    <source>
        <dbReference type="ARBA" id="ARBA00023136"/>
    </source>
</evidence>
<keyword evidence="3 6" id="KW-0812">Transmembrane</keyword>
<evidence type="ECO:0000256" key="3">
    <source>
        <dbReference type="ARBA" id="ARBA00022692"/>
    </source>
</evidence>
<evidence type="ECO:0000313" key="8">
    <source>
        <dbReference type="EMBL" id="SNY67362.1"/>
    </source>
</evidence>
<feature type="transmembrane region" description="Helical" evidence="7">
    <location>
        <begin position="51"/>
        <end position="76"/>
    </location>
</feature>
<proteinExistence type="inferred from homology"/>
<evidence type="ECO:0000313" key="9">
    <source>
        <dbReference type="Proteomes" id="UP000219612"/>
    </source>
</evidence>
<dbReference type="AlphaFoldDB" id="A0A285K446"/>
<feature type="transmembrane region" description="Helical" evidence="7">
    <location>
        <begin position="88"/>
        <end position="107"/>
    </location>
</feature>
<keyword evidence="4 7" id="KW-1133">Transmembrane helix</keyword>
<dbReference type="Proteomes" id="UP000219612">
    <property type="component" value="Unassembled WGS sequence"/>
</dbReference>
<dbReference type="PRINTS" id="PR00783">
    <property type="entry name" value="MINTRINSICP"/>
</dbReference>
<gene>
    <name evidence="8" type="ORF">SAMN05421748_13194</name>
</gene>
<dbReference type="Pfam" id="PF00230">
    <property type="entry name" value="MIP"/>
    <property type="match status" value="1"/>
</dbReference>
<feature type="transmembrane region" description="Helical" evidence="7">
    <location>
        <begin position="12"/>
        <end position="39"/>
    </location>
</feature>
<name>A0A285K446_9ACTN</name>
<dbReference type="RefSeq" id="WP_097327731.1">
    <property type="nucleotide sequence ID" value="NZ_OBDY01000031.1"/>
</dbReference>
<dbReference type="PANTHER" id="PTHR45724">
    <property type="entry name" value="AQUAPORIN NIP2-1"/>
    <property type="match status" value="1"/>
</dbReference>
<comment type="subcellular location">
    <subcellularLocation>
        <location evidence="1">Membrane</location>
        <topology evidence="1">Multi-pass membrane protein</topology>
    </subcellularLocation>
</comment>
<dbReference type="InterPro" id="IPR022357">
    <property type="entry name" value="MIP_CS"/>
</dbReference>
<dbReference type="EMBL" id="OBDY01000031">
    <property type="protein sequence ID" value="SNY67362.1"/>
    <property type="molecule type" value="Genomic_DNA"/>
</dbReference>
<reference evidence="8 9" key="1">
    <citation type="submission" date="2017-09" db="EMBL/GenBank/DDBJ databases">
        <authorList>
            <person name="Ehlers B."/>
            <person name="Leendertz F.H."/>
        </authorList>
    </citation>
    <scope>NUCLEOTIDE SEQUENCE [LARGE SCALE GENOMIC DNA]</scope>
    <source>
        <strain evidence="8 9">CGMCC 4.6857</strain>
    </source>
</reference>
<evidence type="ECO:0000256" key="6">
    <source>
        <dbReference type="RuleBase" id="RU000477"/>
    </source>
</evidence>
<dbReference type="SUPFAM" id="SSF81338">
    <property type="entry name" value="Aquaporin-like"/>
    <property type="match status" value="1"/>
</dbReference>